<proteinExistence type="predicted"/>
<gene>
    <name evidence="1" type="ORF">RSE6_01156</name>
</gene>
<sequence length="124" mass="13945">MADFAGNLATVSRNPPLPYKLVLEALRLLQQFIVILLPDLLYTRLFAYDRAGKYNSRGKKPDIYQSKRQFIAYIAYRIASISAEIRTSINSLAKASLLNAQILLALREEDSSTPLISKDISNLI</sequence>
<evidence type="ECO:0000313" key="1">
    <source>
        <dbReference type="EMBL" id="CZT41420.1"/>
    </source>
</evidence>
<organism evidence="1 2">
    <name type="scientific">Rhynchosporium secalis</name>
    <name type="common">Barley scald fungus</name>
    <dbReference type="NCBI Taxonomy" id="38038"/>
    <lineage>
        <taxon>Eukaryota</taxon>
        <taxon>Fungi</taxon>
        <taxon>Dikarya</taxon>
        <taxon>Ascomycota</taxon>
        <taxon>Pezizomycotina</taxon>
        <taxon>Leotiomycetes</taxon>
        <taxon>Helotiales</taxon>
        <taxon>Ploettnerulaceae</taxon>
        <taxon>Rhynchosporium</taxon>
    </lineage>
</organism>
<dbReference type="EMBL" id="FJVC01000035">
    <property type="protein sequence ID" value="CZT41420.1"/>
    <property type="molecule type" value="Genomic_DNA"/>
</dbReference>
<dbReference type="Proteomes" id="UP000177625">
    <property type="component" value="Unassembled WGS sequence"/>
</dbReference>
<name>A0A1E1LX52_RHYSE</name>
<dbReference type="AlphaFoldDB" id="A0A1E1LX52"/>
<evidence type="ECO:0000313" key="2">
    <source>
        <dbReference type="Proteomes" id="UP000177625"/>
    </source>
</evidence>
<keyword evidence="2" id="KW-1185">Reference proteome</keyword>
<reference evidence="2" key="1">
    <citation type="submission" date="2016-03" db="EMBL/GenBank/DDBJ databases">
        <authorList>
            <person name="Guldener U."/>
        </authorList>
    </citation>
    <scope>NUCLEOTIDE SEQUENCE [LARGE SCALE GENOMIC DNA]</scope>
</reference>
<protein>
    <submittedName>
        <fullName evidence="1">Uncharacterized protein</fullName>
    </submittedName>
</protein>
<accession>A0A1E1LX52</accession>